<comment type="caution">
    <text evidence="1">The sequence shown here is derived from an EMBL/GenBank/DDBJ whole genome shotgun (WGS) entry which is preliminary data.</text>
</comment>
<accession>A0ACC4BUF4</accession>
<keyword evidence="2" id="KW-1185">Reference proteome</keyword>
<organism evidence="1 2">
    <name type="scientific">Populus alba</name>
    <name type="common">White poplar</name>
    <dbReference type="NCBI Taxonomy" id="43335"/>
    <lineage>
        <taxon>Eukaryota</taxon>
        <taxon>Viridiplantae</taxon>
        <taxon>Streptophyta</taxon>
        <taxon>Embryophyta</taxon>
        <taxon>Tracheophyta</taxon>
        <taxon>Spermatophyta</taxon>
        <taxon>Magnoliopsida</taxon>
        <taxon>eudicotyledons</taxon>
        <taxon>Gunneridae</taxon>
        <taxon>Pentapetalae</taxon>
        <taxon>rosids</taxon>
        <taxon>fabids</taxon>
        <taxon>Malpighiales</taxon>
        <taxon>Salicaceae</taxon>
        <taxon>Saliceae</taxon>
        <taxon>Populus</taxon>
    </lineage>
</organism>
<dbReference type="EMBL" id="RCHU02000008">
    <property type="protein sequence ID" value="KAL3582026.1"/>
    <property type="molecule type" value="Genomic_DNA"/>
</dbReference>
<name>A0ACC4BUF4_POPAL</name>
<proteinExistence type="predicted"/>
<sequence length="152" mass="16912">MKGKGVSRDYSRRRIRSGKRTTRSFDNIVVIDVDSDDEFDNVIIIDVPESLQQKLRGSNVGDDNLDSDGTSSHSSPASDCIGKSVLGMLMIQIPRVIRLKIAPLTVKSWKDLLEEVREQWEKASLKRKSKFCKGLDDQASPCSSHGDVSSKC</sequence>
<protein>
    <submittedName>
        <fullName evidence="1">Uncharacterized protein</fullName>
    </submittedName>
</protein>
<reference evidence="1 2" key="1">
    <citation type="journal article" date="2024" name="Plant Biotechnol. J.">
        <title>Genome and CRISPR/Cas9 system of a widespread forest tree (Populus alba) in the world.</title>
        <authorList>
            <person name="Liu Y.J."/>
            <person name="Jiang P.F."/>
            <person name="Han X.M."/>
            <person name="Li X.Y."/>
            <person name="Wang H.M."/>
            <person name="Wang Y.J."/>
            <person name="Wang X.X."/>
            <person name="Zeng Q.Y."/>
        </authorList>
    </citation>
    <scope>NUCLEOTIDE SEQUENCE [LARGE SCALE GENOMIC DNA]</scope>
    <source>
        <strain evidence="2">cv. PAL-ZL1</strain>
    </source>
</reference>
<evidence type="ECO:0000313" key="1">
    <source>
        <dbReference type="EMBL" id="KAL3582026.1"/>
    </source>
</evidence>
<gene>
    <name evidence="1" type="ORF">D5086_016358</name>
</gene>
<evidence type="ECO:0000313" key="2">
    <source>
        <dbReference type="Proteomes" id="UP000309997"/>
    </source>
</evidence>
<dbReference type="Proteomes" id="UP000309997">
    <property type="component" value="Unassembled WGS sequence"/>
</dbReference>